<name>A0ABW1ULZ3_9LACO</name>
<dbReference type="RefSeq" id="WP_125598784.1">
    <property type="nucleotide sequence ID" value="NZ_JBHSSM010000004.1"/>
</dbReference>
<dbReference type="EMBL" id="JBHSSM010000004">
    <property type="protein sequence ID" value="MFC6314038.1"/>
    <property type="molecule type" value="Genomic_DNA"/>
</dbReference>
<keyword evidence="2" id="KW-1185">Reference proteome</keyword>
<organism evidence="1 2">
    <name type="scientific">Lapidilactobacillus achengensis</name>
    <dbReference type="NCBI Taxonomy" id="2486000"/>
    <lineage>
        <taxon>Bacteria</taxon>
        <taxon>Bacillati</taxon>
        <taxon>Bacillota</taxon>
        <taxon>Bacilli</taxon>
        <taxon>Lactobacillales</taxon>
        <taxon>Lactobacillaceae</taxon>
        <taxon>Lapidilactobacillus</taxon>
    </lineage>
</organism>
<proteinExistence type="predicted"/>
<evidence type="ECO:0000313" key="2">
    <source>
        <dbReference type="Proteomes" id="UP001596310"/>
    </source>
</evidence>
<comment type="caution">
    <text evidence="1">The sequence shown here is derived from an EMBL/GenBank/DDBJ whole genome shotgun (WGS) entry which is preliminary data.</text>
</comment>
<evidence type="ECO:0000313" key="1">
    <source>
        <dbReference type="EMBL" id="MFC6314038.1"/>
    </source>
</evidence>
<accession>A0ABW1ULZ3</accession>
<dbReference type="Proteomes" id="UP001596310">
    <property type="component" value="Unassembled WGS sequence"/>
</dbReference>
<sequence>MITEKMLYWNSWHQLTVEEQQRVFEQILRYFVNPLWNVENIKYLETPSQNGPLRTFEVNLNGQTYFFMPGQEAGTVVAELDDVAPFLMSVQALPSSLKLIGQLNLVNGERHGNQKLLKKHDREITAYLERSSDSLNPFASDNDLFGNHDLVFIPANNGVMHIFVQQSLKFAGLRRELRRDGANLPTRNQWEYAALANWSGSFAAIDDTQSQHQLGLGMLFDTLPTLEMLDDPAVAKENPFGAGFGLFGGTGTQVKSEDDLLGLIGDVSETDFSHGPLSHFAVYRSVFNVQLD</sequence>
<reference evidence="2" key="1">
    <citation type="journal article" date="2019" name="Int. J. Syst. Evol. Microbiol.">
        <title>The Global Catalogue of Microorganisms (GCM) 10K type strain sequencing project: providing services to taxonomists for standard genome sequencing and annotation.</title>
        <authorList>
            <consortium name="The Broad Institute Genomics Platform"/>
            <consortium name="The Broad Institute Genome Sequencing Center for Infectious Disease"/>
            <person name="Wu L."/>
            <person name="Ma J."/>
        </authorList>
    </citation>
    <scope>NUCLEOTIDE SEQUENCE [LARGE SCALE GENOMIC DNA]</scope>
    <source>
        <strain evidence="2">CCM 8897</strain>
    </source>
</reference>
<protein>
    <submittedName>
        <fullName evidence="1">Uncharacterized protein</fullName>
    </submittedName>
</protein>
<gene>
    <name evidence="1" type="ORF">ACFQHW_00440</name>
</gene>